<evidence type="ECO:0000256" key="5">
    <source>
        <dbReference type="ARBA" id="ARBA00022884"/>
    </source>
</evidence>
<feature type="region of interest" description="Disordered" evidence="7">
    <location>
        <begin position="106"/>
        <end position="133"/>
    </location>
</feature>
<gene>
    <name evidence="9" type="ORF">K469DRAFT_660683</name>
</gene>
<dbReference type="PANTHER" id="PTHR21551:SF0">
    <property type="entry name" value="PROTEIN ASSOCIATED WITH TOPO II RELATED-1, ISOFORM A"/>
    <property type="match status" value="1"/>
</dbReference>
<dbReference type="GO" id="GO:0003723">
    <property type="term" value="F:RNA binding"/>
    <property type="evidence" value="ECO:0007669"/>
    <property type="project" value="UniProtKB-KW"/>
</dbReference>
<dbReference type="GO" id="GO:0005634">
    <property type="term" value="C:nucleus"/>
    <property type="evidence" value="ECO:0007669"/>
    <property type="project" value="UniProtKB-SubCell"/>
</dbReference>
<dbReference type="GO" id="GO:0000932">
    <property type="term" value="C:P-body"/>
    <property type="evidence" value="ECO:0007669"/>
    <property type="project" value="UniProtKB-SubCell"/>
</dbReference>
<name>A0A6A6EE53_9PEZI</name>
<evidence type="ECO:0000259" key="8">
    <source>
        <dbReference type="Pfam" id="PF09770"/>
    </source>
</evidence>
<feature type="compositionally biased region" description="Low complexity" evidence="7">
    <location>
        <begin position="292"/>
        <end position="306"/>
    </location>
</feature>
<accession>A0A6A6EE53</accession>
<protein>
    <recommendedName>
        <fullName evidence="8">mRNA decay factor PAT1 domain-containing protein</fullName>
    </recommendedName>
</protein>
<dbReference type="GO" id="GO:0000290">
    <property type="term" value="P:deadenylation-dependent decapping of nuclear-transcribed mRNA"/>
    <property type="evidence" value="ECO:0007669"/>
    <property type="project" value="InterPro"/>
</dbReference>
<evidence type="ECO:0000313" key="10">
    <source>
        <dbReference type="Proteomes" id="UP000800200"/>
    </source>
</evidence>
<evidence type="ECO:0000313" key="9">
    <source>
        <dbReference type="EMBL" id="KAF2188136.1"/>
    </source>
</evidence>
<dbReference type="Proteomes" id="UP000800200">
    <property type="component" value="Unassembled WGS sequence"/>
</dbReference>
<sequence length="840" mass="93132">MSFFDFDTSLPKDRGHFASAPGFGQTPDAFAGLGGGAIGDDDAIDFEDTYDGLGDRLDETDDAFNDDTFGGGPASQQTVGRDFDFAGQTSKIANTIHEEQMLFQARQPPSQQKYQQAAGPSKPARTGYESYHDPNYIPQLEARADIWGLKPKQAAPPKQENQAPEPAPAPARKMLSLEEVEAMMRAQSLTQAPPTPAQQTQAPPVPQQQPQSIAHTQAPYPVSQGQFTGPPQILQRPQQQHQARPSSGPRQQVHAELPGHSVQGPPIQHPTILQRQRSAPNDPAIQQHRHAPSQPAAQRPPSQPRQILQNPNRLSGQGQPMAQAGPRGSLPGHSRGPSFPGMVITHPEQLLHLSEEQRAAFLEEDAKRAKRNHKIALLSKDNGLMTPQDKNFITRIQLQQLMAATGNLEEQDPEAALVEDFYYQVFSQIRGAPRQTPHQPANQFAQTYLFQTSNRYGPGRRQGRGADNHMQRMEQQVQRAVEAAKAKPKGKSLVIEGSLGKIAFSNAKTPRPLLNIKRQETEKQSHKSHNSSTADRKATLRNIETVYITLMQMEDHERSLPAPISEDSDPDAIQKHMEWRTKIEALHTKLWQDIKIMEPIVQGSHTPHPFIAILSHAKGKKAIPRIFRHIDEQERITVLTMIVVHLDNLSVVSQAIATPEEPLSPTIREEVELFSHSVMPPLFAHISESPLNIIIGLLGLILDRTNLHVVARTKIGMSFLTMLISRAELLKQSAPEINVGDWENWTELYNRLFDAVETVLPLLFPGTVNDTEDMYVWQFLAAMGVGASPEQQQRLVIGVKDRVMETVSVSKALPPEMAGARLANVNLFMRAIGLDVELLG</sequence>
<dbReference type="AlphaFoldDB" id="A0A6A6EE53"/>
<dbReference type="GO" id="GO:0033962">
    <property type="term" value="P:P-body assembly"/>
    <property type="evidence" value="ECO:0007669"/>
    <property type="project" value="TreeGrafter"/>
</dbReference>
<evidence type="ECO:0000256" key="4">
    <source>
        <dbReference type="ARBA" id="ARBA00022490"/>
    </source>
</evidence>
<feature type="compositionally biased region" description="Low complexity" evidence="7">
    <location>
        <begin position="230"/>
        <end position="245"/>
    </location>
</feature>
<keyword evidence="4" id="KW-0963">Cytoplasm</keyword>
<comment type="subcellular location">
    <subcellularLocation>
        <location evidence="2">Cytoplasm</location>
        <location evidence="2">P-body</location>
    </subcellularLocation>
    <subcellularLocation>
        <location evidence="1">Nucleus</location>
    </subcellularLocation>
</comment>
<keyword evidence="10" id="KW-1185">Reference proteome</keyword>
<evidence type="ECO:0000256" key="7">
    <source>
        <dbReference type="SAM" id="MobiDB-lite"/>
    </source>
</evidence>
<feature type="domain" description="mRNA decay factor PAT1" evidence="8">
    <location>
        <begin position="1"/>
        <end position="837"/>
    </location>
</feature>
<keyword evidence="5" id="KW-0694">RNA-binding</keyword>
<dbReference type="EMBL" id="ML994624">
    <property type="protein sequence ID" value="KAF2188136.1"/>
    <property type="molecule type" value="Genomic_DNA"/>
</dbReference>
<keyword evidence="6" id="KW-0539">Nucleus</keyword>
<dbReference type="PANTHER" id="PTHR21551">
    <property type="entry name" value="TOPOISOMERASE II-ASSOCIATED PROTEIN PAT1"/>
    <property type="match status" value="1"/>
</dbReference>
<evidence type="ECO:0000256" key="6">
    <source>
        <dbReference type="ARBA" id="ARBA00023242"/>
    </source>
</evidence>
<evidence type="ECO:0000256" key="1">
    <source>
        <dbReference type="ARBA" id="ARBA00004123"/>
    </source>
</evidence>
<feature type="region of interest" description="Disordered" evidence="7">
    <location>
        <begin position="189"/>
        <end position="343"/>
    </location>
</feature>
<feature type="compositionally biased region" description="Polar residues" evidence="7">
    <location>
        <begin position="307"/>
        <end position="320"/>
    </location>
</feature>
<proteinExistence type="inferred from homology"/>
<dbReference type="InterPro" id="IPR019167">
    <property type="entry name" value="PAT1_dom"/>
</dbReference>
<evidence type="ECO:0000256" key="2">
    <source>
        <dbReference type="ARBA" id="ARBA00004201"/>
    </source>
</evidence>
<reference evidence="9" key="1">
    <citation type="journal article" date="2020" name="Stud. Mycol.">
        <title>101 Dothideomycetes genomes: a test case for predicting lifestyles and emergence of pathogens.</title>
        <authorList>
            <person name="Haridas S."/>
            <person name="Albert R."/>
            <person name="Binder M."/>
            <person name="Bloem J."/>
            <person name="Labutti K."/>
            <person name="Salamov A."/>
            <person name="Andreopoulos B."/>
            <person name="Baker S."/>
            <person name="Barry K."/>
            <person name="Bills G."/>
            <person name="Bluhm B."/>
            <person name="Cannon C."/>
            <person name="Castanera R."/>
            <person name="Culley D."/>
            <person name="Daum C."/>
            <person name="Ezra D."/>
            <person name="Gonzalez J."/>
            <person name="Henrissat B."/>
            <person name="Kuo A."/>
            <person name="Liang C."/>
            <person name="Lipzen A."/>
            <person name="Lutzoni F."/>
            <person name="Magnuson J."/>
            <person name="Mondo S."/>
            <person name="Nolan M."/>
            <person name="Ohm R."/>
            <person name="Pangilinan J."/>
            <person name="Park H.-J."/>
            <person name="Ramirez L."/>
            <person name="Alfaro M."/>
            <person name="Sun H."/>
            <person name="Tritt A."/>
            <person name="Yoshinaga Y."/>
            <person name="Zwiers L.-H."/>
            <person name="Turgeon B."/>
            <person name="Goodwin S."/>
            <person name="Spatafora J."/>
            <person name="Crous P."/>
            <person name="Grigoriev I."/>
        </authorList>
    </citation>
    <scope>NUCLEOTIDE SEQUENCE</scope>
    <source>
        <strain evidence="9">CBS 207.26</strain>
    </source>
</reference>
<organism evidence="9 10">
    <name type="scientific">Zopfia rhizophila CBS 207.26</name>
    <dbReference type="NCBI Taxonomy" id="1314779"/>
    <lineage>
        <taxon>Eukaryota</taxon>
        <taxon>Fungi</taxon>
        <taxon>Dikarya</taxon>
        <taxon>Ascomycota</taxon>
        <taxon>Pezizomycotina</taxon>
        <taxon>Dothideomycetes</taxon>
        <taxon>Dothideomycetes incertae sedis</taxon>
        <taxon>Zopfiaceae</taxon>
        <taxon>Zopfia</taxon>
    </lineage>
</organism>
<evidence type="ECO:0000256" key="3">
    <source>
        <dbReference type="ARBA" id="ARBA00009138"/>
    </source>
</evidence>
<dbReference type="InterPro" id="IPR039900">
    <property type="entry name" value="Pat1-like"/>
</dbReference>
<dbReference type="OrthoDB" id="74835at2759"/>
<comment type="similarity">
    <text evidence="3">Belongs to the PAT1 family.</text>
</comment>
<dbReference type="Pfam" id="PF09770">
    <property type="entry name" value="PAT1"/>
    <property type="match status" value="1"/>
</dbReference>